<dbReference type="PANTHER" id="PTHR47843">
    <property type="entry name" value="BTB DOMAIN-CONTAINING PROTEIN-RELATED"/>
    <property type="match status" value="1"/>
</dbReference>
<feature type="compositionally biased region" description="Acidic residues" evidence="1">
    <location>
        <begin position="85"/>
        <end position="100"/>
    </location>
</feature>
<dbReference type="Proteomes" id="UP001174694">
    <property type="component" value="Unassembled WGS sequence"/>
</dbReference>
<evidence type="ECO:0000313" key="3">
    <source>
        <dbReference type="Proteomes" id="UP001174694"/>
    </source>
</evidence>
<evidence type="ECO:0008006" key="4">
    <source>
        <dbReference type="Google" id="ProtNLM"/>
    </source>
</evidence>
<comment type="caution">
    <text evidence="2">The sequence shown here is derived from an EMBL/GenBank/DDBJ whole genome shotgun (WGS) entry which is preliminary data.</text>
</comment>
<name>A0AA38VEB5_9PEZI</name>
<organism evidence="2 3">
    <name type="scientific">Pleurostoma richardsiae</name>
    <dbReference type="NCBI Taxonomy" id="41990"/>
    <lineage>
        <taxon>Eukaryota</taxon>
        <taxon>Fungi</taxon>
        <taxon>Dikarya</taxon>
        <taxon>Ascomycota</taxon>
        <taxon>Pezizomycotina</taxon>
        <taxon>Sordariomycetes</taxon>
        <taxon>Sordariomycetidae</taxon>
        <taxon>Calosphaeriales</taxon>
        <taxon>Pleurostomataceae</taxon>
        <taxon>Pleurostoma</taxon>
    </lineage>
</organism>
<protein>
    <recommendedName>
        <fullName evidence="4">BTB domain-containing protein</fullName>
    </recommendedName>
</protein>
<reference evidence="2" key="1">
    <citation type="submission" date="2022-07" db="EMBL/GenBank/DDBJ databases">
        <title>Fungi with potential for degradation of polypropylene.</title>
        <authorList>
            <person name="Gostincar C."/>
        </authorList>
    </citation>
    <scope>NUCLEOTIDE SEQUENCE</scope>
    <source>
        <strain evidence="2">EXF-13308</strain>
    </source>
</reference>
<feature type="compositionally biased region" description="Acidic residues" evidence="1">
    <location>
        <begin position="47"/>
        <end position="70"/>
    </location>
</feature>
<accession>A0AA38VEB5</accession>
<feature type="region of interest" description="Disordered" evidence="1">
    <location>
        <begin position="41"/>
        <end position="125"/>
    </location>
</feature>
<dbReference type="EMBL" id="JANBVO010000045">
    <property type="protein sequence ID" value="KAJ9134153.1"/>
    <property type="molecule type" value="Genomic_DNA"/>
</dbReference>
<gene>
    <name evidence="2" type="ORF">NKR23_g10323</name>
</gene>
<keyword evidence="3" id="KW-1185">Reference proteome</keyword>
<proteinExistence type="predicted"/>
<evidence type="ECO:0000313" key="2">
    <source>
        <dbReference type="EMBL" id="KAJ9134153.1"/>
    </source>
</evidence>
<evidence type="ECO:0000256" key="1">
    <source>
        <dbReference type="SAM" id="MobiDB-lite"/>
    </source>
</evidence>
<dbReference type="PANTHER" id="PTHR47843:SF5">
    <property type="entry name" value="BTB_POZ DOMAIN PROTEIN"/>
    <property type="match status" value="1"/>
</dbReference>
<sequence>MCRIGRKDTKGSVLCVQDKDPIIFKMLLEFLYKGYYTDNVHPNVEGEKDEEDRDCDGDGDEGYNEEEDDDTQGKEEMDIGKYDDGNDSDEEDDDEMDLVSDADTGPWARHPTTNEVDAFLRGHDDGEADRYGNEEIRGAGNRLNSYPIDLITPLRLYTMAQKYSIPLLKAQALREFVRTAELHWSSYDQFPNVVVELLRCTARRDPLRDFVARLVVAQYSVDPDVRTKFRPLLESYAEFSADLLDKMVDLLEASK</sequence>
<feature type="compositionally biased region" description="Basic and acidic residues" evidence="1">
    <location>
        <begin position="71"/>
        <end position="84"/>
    </location>
</feature>
<dbReference type="AlphaFoldDB" id="A0AA38VEB5"/>